<feature type="region of interest" description="Disordered" evidence="1">
    <location>
        <begin position="102"/>
        <end position="158"/>
    </location>
</feature>
<name>A0A7M7KRB1_VARDE</name>
<reference evidence="2" key="1">
    <citation type="submission" date="2021-01" db="UniProtKB">
        <authorList>
            <consortium name="EnsemblMetazoa"/>
        </authorList>
    </citation>
    <scope>IDENTIFICATION</scope>
</reference>
<dbReference type="AlphaFoldDB" id="A0A7M7KRB1"/>
<feature type="compositionally biased region" description="Basic and acidic residues" evidence="1">
    <location>
        <begin position="149"/>
        <end position="158"/>
    </location>
</feature>
<sequence length="158" mass="17534">MEVNPLSEDEDSSSAGSSSEQGEKDDQPGPPSPHTSSPIKRASVNITTKSVASEKSSATSTEPSKEYDILALVKGLKHMKLPQISPPQNKIAMINPYLNAADPVNQLDPRLSVSKKKPKSARKRRPRRSKSKRRRSCRVRGSVTHRRRQAAEPRRDRT</sequence>
<dbReference type="KEGG" id="vde:111254339"/>
<organism evidence="2 3">
    <name type="scientific">Varroa destructor</name>
    <name type="common">Honeybee mite</name>
    <dbReference type="NCBI Taxonomy" id="109461"/>
    <lineage>
        <taxon>Eukaryota</taxon>
        <taxon>Metazoa</taxon>
        <taxon>Ecdysozoa</taxon>
        <taxon>Arthropoda</taxon>
        <taxon>Chelicerata</taxon>
        <taxon>Arachnida</taxon>
        <taxon>Acari</taxon>
        <taxon>Parasitiformes</taxon>
        <taxon>Mesostigmata</taxon>
        <taxon>Gamasina</taxon>
        <taxon>Dermanyssoidea</taxon>
        <taxon>Varroidae</taxon>
        <taxon>Varroa</taxon>
    </lineage>
</organism>
<protein>
    <submittedName>
        <fullName evidence="2">Uncharacterized protein</fullName>
    </submittedName>
</protein>
<proteinExistence type="predicted"/>
<accession>A0A7M7KRB1</accession>
<dbReference type="EnsemblMetazoa" id="XM_022815055">
    <property type="protein sequence ID" value="XP_022670790"/>
    <property type="gene ID" value="LOC111254339"/>
</dbReference>
<feature type="compositionally biased region" description="Basic residues" evidence="1">
    <location>
        <begin position="113"/>
        <end position="148"/>
    </location>
</feature>
<dbReference type="RefSeq" id="XP_022670790.1">
    <property type="nucleotide sequence ID" value="XM_022815055.1"/>
</dbReference>
<dbReference type="GeneID" id="111254339"/>
<evidence type="ECO:0000313" key="3">
    <source>
        <dbReference type="Proteomes" id="UP000594260"/>
    </source>
</evidence>
<feature type="region of interest" description="Disordered" evidence="1">
    <location>
        <begin position="1"/>
        <end position="66"/>
    </location>
</feature>
<evidence type="ECO:0000313" key="2">
    <source>
        <dbReference type="EnsemblMetazoa" id="XP_022670790"/>
    </source>
</evidence>
<keyword evidence="3" id="KW-1185">Reference proteome</keyword>
<evidence type="ECO:0000256" key="1">
    <source>
        <dbReference type="SAM" id="MobiDB-lite"/>
    </source>
</evidence>
<dbReference type="Proteomes" id="UP000594260">
    <property type="component" value="Unplaced"/>
</dbReference>
<feature type="compositionally biased region" description="Polar residues" evidence="1">
    <location>
        <begin position="34"/>
        <end position="62"/>
    </location>
</feature>
<dbReference type="InParanoid" id="A0A7M7KRB1"/>